<accession>A0AAE7V2W2</accession>
<proteinExistence type="predicted"/>
<dbReference type="RefSeq" id="YP_010359746.1">
    <property type="nucleotide sequence ID" value="NC_062776.1"/>
</dbReference>
<protein>
    <submittedName>
        <fullName evidence="1">Uncharacterized protein</fullName>
    </submittedName>
</protein>
<name>A0AAE7V2W2_9CAUD</name>
<dbReference type="EMBL" id="MZ130486">
    <property type="protein sequence ID" value="QWM90174.1"/>
    <property type="molecule type" value="Genomic_DNA"/>
</dbReference>
<organism evidence="1 2">
    <name type="scientific">uncultured phage cr9_1</name>
    <dbReference type="NCBI Taxonomy" id="2986400"/>
    <lineage>
        <taxon>Viruses</taxon>
        <taxon>Duplodnaviria</taxon>
        <taxon>Heunggongvirae</taxon>
        <taxon>Uroviricota</taxon>
        <taxon>Caudoviricetes</taxon>
        <taxon>Crassvirales</taxon>
        <taxon>Intestiviridae</taxon>
        <taxon>Crudevirinae</taxon>
        <taxon>Dabirmavirus</taxon>
        <taxon>Dabirmavirus hominis</taxon>
    </lineage>
</organism>
<dbReference type="GeneID" id="75691227"/>
<sequence>MALVDKENVKGYVQMDEKEHTKKEYASKGLAGTALGLGIGGLAVSLLNNACNPLGIFGRNCDTNAGEVAIVANEQYLERKQCADFVELVNGMWQKAYDAQKARQDDRNILNAELFNIYSAMRNGFDTISAKHNEDAFNLYKYSRDSKDELSSEIGELRTEVAILKATRPYQDALIQCDIRRVAEHADFNLWRRTCRMISGEVVLPNTPVVEGYASYNPCHIQSTTPALAA</sequence>
<dbReference type="KEGG" id="vg:75691227"/>
<keyword evidence="2" id="KW-1185">Reference proteome</keyword>
<evidence type="ECO:0000313" key="2">
    <source>
        <dbReference type="Proteomes" id="UP000827813"/>
    </source>
</evidence>
<reference evidence="1 2" key="1">
    <citation type="submission" date="2021-04" db="EMBL/GenBank/DDBJ databases">
        <authorList>
            <person name="Shkoporov A.N."/>
            <person name="Stockdale S.R."/>
            <person name="Guerin E."/>
            <person name="Ross R.P."/>
            <person name="Hill C."/>
        </authorList>
    </citation>
    <scope>NUCLEOTIDE SEQUENCE [LARGE SCALE GENOMIC DNA]</scope>
    <source>
        <strain evidence="2">cr9_1</strain>
    </source>
</reference>
<evidence type="ECO:0000313" key="1">
    <source>
        <dbReference type="EMBL" id="QWM90174.1"/>
    </source>
</evidence>
<gene>
    <name evidence="1" type="primary">gp_23107</name>
</gene>
<dbReference type="Proteomes" id="UP000827813">
    <property type="component" value="Segment"/>
</dbReference>